<comment type="caution">
    <text evidence="5">The sequence shown here is derived from an EMBL/GenBank/DDBJ whole genome shotgun (WGS) entry which is preliminary data.</text>
</comment>
<dbReference type="PIRSF" id="PIRSF005902">
    <property type="entry name" value="DNase_TatD"/>
    <property type="match status" value="1"/>
</dbReference>
<evidence type="ECO:0000256" key="1">
    <source>
        <dbReference type="ARBA" id="ARBA00009275"/>
    </source>
</evidence>
<dbReference type="AlphaFoldDB" id="A0A2S8FT99"/>
<dbReference type="GO" id="GO:0016788">
    <property type="term" value="F:hydrolase activity, acting on ester bonds"/>
    <property type="evidence" value="ECO:0007669"/>
    <property type="project" value="InterPro"/>
</dbReference>
<feature type="binding site" evidence="4">
    <location>
        <position position="7"/>
    </location>
    <ligand>
        <name>a divalent metal cation</name>
        <dbReference type="ChEBI" id="CHEBI:60240"/>
        <label>1</label>
    </ligand>
</feature>
<dbReference type="PANTHER" id="PTHR46124:SF2">
    <property type="entry name" value="D-AMINOACYL-TRNA DEACYLASE"/>
    <property type="match status" value="1"/>
</dbReference>
<dbReference type="GO" id="GO:0046872">
    <property type="term" value="F:metal ion binding"/>
    <property type="evidence" value="ECO:0007669"/>
    <property type="project" value="UniProtKB-KW"/>
</dbReference>
<evidence type="ECO:0000313" key="5">
    <source>
        <dbReference type="EMBL" id="PQO35403.1"/>
    </source>
</evidence>
<dbReference type="Proteomes" id="UP000239388">
    <property type="component" value="Unassembled WGS sequence"/>
</dbReference>
<dbReference type="GO" id="GO:0005829">
    <property type="term" value="C:cytosol"/>
    <property type="evidence" value="ECO:0007669"/>
    <property type="project" value="TreeGrafter"/>
</dbReference>
<organism evidence="5 6">
    <name type="scientific">Blastopirellula marina</name>
    <dbReference type="NCBI Taxonomy" id="124"/>
    <lineage>
        <taxon>Bacteria</taxon>
        <taxon>Pseudomonadati</taxon>
        <taxon>Planctomycetota</taxon>
        <taxon>Planctomycetia</taxon>
        <taxon>Pirellulales</taxon>
        <taxon>Pirellulaceae</taxon>
        <taxon>Blastopirellula</taxon>
    </lineage>
</organism>
<evidence type="ECO:0000256" key="3">
    <source>
        <dbReference type="ARBA" id="ARBA00022801"/>
    </source>
</evidence>
<dbReference type="NCBIfam" id="TIGR00010">
    <property type="entry name" value="YchF/TatD family DNA exonuclease"/>
    <property type="match status" value="1"/>
</dbReference>
<name>A0A2S8FT99_9BACT</name>
<keyword evidence="2 4" id="KW-0479">Metal-binding</keyword>
<reference evidence="5 6" key="1">
    <citation type="submission" date="2018-02" db="EMBL/GenBank/DDBJ databases">
        <title>Comparative genomes isolates from brazilian mangrove.</title>
        <authorList>
            <person name="Araujo J.E."/>
            <person name="Taketani R.G."/>
            <person name="Silva M.C.P."/>
            <person name="Loureco M.V."/>
            <person name="Andreote F.D."/>
        </authorList>
    </citation>
    <scope>NUCLEOTIDE SEQUENCE [LARGE SCALE GENOMIC DNA]</scope>
    <source>
        <strain evidence="5 6">NAP PRIS-MGV</strain>
    </source>
</reference>
<dbReference type="RefSeq" id="WP_105354815.1">
    <property type="nucleotide sequence ID" value="NZ_PUIB01000015.1"/>
</dbReference>
<dbReference type="GO" id="GO:0004536">
    <property type="term" value="F:DNA nuclease activity"/>
    <property type="evidence" value="ECO:0007669"/>
    <property type="project" value="InterPro"/>
</dbReference>
<feature type="binding site" evidence="4">
    <location>
        <position position="9"/>
    </location>
    <ligand>
        <name>a divalent metal cation</name>
        <dbReference type="ChEBI" id="CHEBI:60240"/>
        <label>1</label>
    </ligand>
</feature>
<dbReference type="SUPFAM" id="SSF51556">
    <property type="entry name" value="Metallo-dependent hydrolases"/>
    <property type="match status" value="1"/>
</dbReference>
<proteinExistence type="inferred from homology"/>
<dbReference type="OrthoDB" id="9810005at2"/>
<dbReference type="Pfam" id="PF01026">
    <property type="entry name" value="TatD_DNase"/>
    <property type="match status" value="1"/>
</dbReference>
<feature type="binding site" evidence="4">
    <location>
        <position position="93"/>
    </location>
    <ligand>
        <name>a divalent metal cation</name>
        <dbReference type="ChEBI" id="CHEBI:60240"/>
        <label>1</label>
    </ligand>
</feature>
<evidence type="ECO:0000313" key="6">
    <source>
        <dbReference type="Proteomes" id="UP000239388"/>
    </source>
</evidence>
<evidence type="ECO:0000256" key="2">
    <source>
        <dbReference type="ARBA" id="ARBA00022723"/>
    </source>
</evidence>
<dbReference type="EMBL" id="PUIB01000015">
    <property type="protein sequence ID" value="PQO35403.1"/>
    <property type="molecule type" value="Genomic_DNA"/>
</dbReference>
<dbReference type="InterPro" id="IPR001130">
    <property type="entry name" value="TatD-like"/>
</dbReference>
<gene>
    <name evidence="5" type="ORF">C5Y98_13640</name>
</gene>
<protein>
    <submittedName>
        <fullName evidence="5">Hydrolase TatD</fullName>
    </submittedName>
</protein>
<feature type="binding site" evidence="4">
    <location>
        <position position="155"/>
    </location>
    <ligand>
        <name>a divalent metal cation</name>
        <dbReference type="ChEBI" id="CHEBI:60240"/>
        <label>2</label>
    </ligand>
</feature>
<dbReference type="PROSITE" id="PS01091">
    <property type="entry name" value="TATD_3"/>
    <property type="match status" value="1"/>
</dbReference>
<dbReference type="PANTHER" id="PTHR46124">
    <property type="entry name" value="D-AMINOACYL-TRNA DEACYLASE"/>
    <property type="match status" value="1"/>
</dbReference>
<feature type="binding site" evidence="4">
    <location>
        <position position="129"/>
    </location>
    <ligand>
        <name>a divalent metal cation</name>
        <dbReference type="ChEBI" id="CHEBI:60240"/>
        <label>2</label>
    </ligand>
</feature>
<dbReference type="FunFam" id="3.20.20.140:FF:000005">
    <property type="entry name" value="TatD family hydrolase"/>
    <property type="match status" value="1"/>
</dbReference>
<dbReference type="CDD" id="cd01310">
    <property type="entry name" value="TatD_DNAse"/>
    <property type="match status" value="1"/>
</dbReference>
<dbReference type="Gene3D" id="3.20.20.140">
    <property type="entry name" value="Metal-dependent hydrolases"/>
    <property type="match status" value="1"/>
</dbReference>
<evidence type="ECO:0000256" key="4">
    <source>
        <dbReference type="PIRSR" id="PIRSR005902-1"/>
    </source>
</evidence>
<accession>A0A2S8FT99</accession>
<feature type="binding site" evidence="4">
    <location>
        <position position="205"/>
    </location>
    <ligand>
        <name>a divalent metal cation</name>
        <dbReference type="ChEBI" id="CHEBI:60240"/>
        <label>1</label>
    </ligand>
</feature>
<comment type="similarity">
    <text evidence="1">Belongs to the metallo-dependent hydrolases superfamily. TatD-type hydrolase family.</text>
</comment>
<dbReference type="InterPro" id="IPR032466">
    <property type="entry name" value="Metal_Hydrolase"/>
</dbReference>
<dbReference type="InterPro" id="IPR015991">
    <property type="entry name" value="TatD/YcfH-like"/>
</dbReference>
<sequence length="261" mass="29183">MILFDTHAHLFDETLISQIDDVVARAKEAGVGQMMVVGTTAEDSVRAIEIAERFPEVYATVGIQPNNCAEAKPGDWDKIVELLEHPKVVALGETGLDRYWDFTPFELQQDYFDRHLRLSQERDFPFIVHMRDCGDDIVVMLKEAAERGPLRGVMHSFTGDPALMQQCLDLDMYISFAGMVTFKKSGDLRDVAALVPKDRILIETDAPYLSPEPVRGKRPNEPAYVAHTAACVAAARGESLEEFAELTTANARRLFRRVQGA</sequence>
<dbReference type="InterPro" id="IPR018228">
    <property type="entry name" value="DNase_TatD-rel_CS"/>
</dbReference>
<keyword evidence="3 5" id="KW-0378">Hydrolase</keyword>